<comment type="caution">
    <text evidence="1">The sequence shown here is derived from an EMBL/GenBank/DDBJ whole genome shotgun (WGS) entry which is preliminary data.</text>
</comment>
<name>A0ACC2US27_9FUNG</name>
<reference evidence="1" key="1">
    <citation type="submission" date="2022-04" db="EMBL/GenBank/DDBJ databases">
        <title>Genome of the entomopathogenic fungus Entomophthora muscae.</title>
        <authorList>
            <person name="Elya C."/>
            <person name="Lovett B.R."/>
            <person name="Lee E."/>
            <person name="Macias A.M."/>
            <person name="Hajek A.E."/>
            <person name="De Bivort B.L."/>
            <person name="Kasson M.T."/>
            <person name="De Fine Licht H.H."/>
            <person name="Stajich J.E."/>
        </authorList>
    </citation>
    <scope>NUCLEOTIDE SEQUENCE</scope>
    <source>
        <strain evidence="1">Berkeley</strain>
    </source>
</reference>
<dbReference type="Proteomes" id="UP001165960">
    <property type="component" value="Unassembled WGS sequence"/>
</dbReference>
<protein>
    <submittedName>
        <fullName evidence="1">Uncharacterized protein</fullName>
    </submittedName>
</protein>
<organism evidence="1 2">
    <name type="scientific">Entomophthora muscae</name>
    <dbReference type="NCBI Taxonomy" id="34485"/>
    <lineage>
        <taxon>Eukaryota</taxon>
        <taxon>Fungi</taxon>
        <taxon>Fungi incertae sedis</taxon>
        <taxon>Zoopagomycota</taxon>
        <taxon>Entomophthoromycotina</taxon>
        <taxon>Entomophthoromycetes</taxon>
        <taxon>Entomophthorales</taxon>
        <taxon>Entomophthoraceae</taxon>
        <taxon>Entomophthora</taxon>
    </lineage>
</organism>
<dbReference type="EMBL" id="QTSX02000040">
    <property type="protein sequence ID" value="KAJ9089556.1"/>
    <property type="molecule type" value="Genomic_DNA"/>
</dbReference>
<sequence length="158" mass="17701">MNVFLLPSKEQRLPLPNPLFWKVNLSYPDSENSWVPYYNCSNSSDLIREFYKHNPTATGHPELSLAAIKLPPAHKNFSLSHLPDGGIVPRAKEEGNVMVDSIMLGIVCPSKKAWKAGKPVSKLTKLTDLNQMVDQKWVTAAPVRQLKPAPPFKLMLIN</sequence>
<accession>A0ACC2US27</accession>
<evidence type="ECO:0000313" key="2">
    <source>
        <dbReference type="Proteomes" id="UP001165960"/>
    </source>
</evidence>
<gene>
    <name evidence="1" type="ORF">DSO57_1011611</name>
</gene>
<keyword evidence="2" id="KW-1185">Reference proteome</keyword>
<evidence type="ECO:0000313" key="1">
    <source>
        <dbReference type="EMBL" id="KAJ9089556.1"/>
    </source>
</evidence>
<proteinExistence type="predicted"/>